<name>A0ABT3C454_9PSED</name>
<proteinExistence type="predicted"/>
<dbReference type="RefSeq" id="WP_263943508.1">
    <property type="nucleotide sequence ID" value="NZ_JAOXMJ010000034.1"/>
</dbReference>
<accession>A0ABT3C454</accession>
<gene>
    <name evidence="2" type="ORF">OH718_24835</name>
</gene>
<dbReference type="Proteomes" id="UP001207294">
    <property type="component" value="Unassembled WGS sequence"/>
</dbReference>
<organism evidence="2 3">
    <name type="scientific">Pseudomonas capsici</name>
    <dbReference type="NCBI Taxonomy" id="2810614"/>
    <lineage>
        <taxon>Bacteria</taxon>
        <taxon>Pseudomonadati</taxon>
        <taxon>Pseudomonadota</taxon>
        <taxon>Gammaproteobacteria</taxon>
        <taxon>Pseudomonadales</taxon>
        <taxon>Pseudomonadaceae</taxon>
        <taxon>Pseudomonas</taxon>
    </lineage>
</organism>
<reference evidence="2 3" key="1">
    <citation type="submission" date="2022-10" db="EMBL/GenBank/DDBJ databases">
        <title>Characterization of Pseudomonas capsici strains from pepper and tomato in Georgia.</title>
        <authorList>
            <person name="Zhao M."/>
            <person name="Dutta B."/>
        </authorList>
    </citation>
    <scope>NUCLEOTIDE SEQUENCE [LARGE SCALE GENOMIC DNA]</scope>
    <source>
        <strain evidence="2 3">Pc20-5</strain>
    </source>
</reference>
<sequence length="61" mass="6652">MLATSPLSPASCLSSNKTQGHELKSIFRGVKRAPVDISIIGMCWFYRFRLYGGPLCFGKGG</sequence>
<comment type="caution">
    <text evidence="2">The sequence shown here is derived from an EMBL/GenBank/DDBJ whole genome shotgun (WGS) entry which is preliminary data.</text>
</comment>
<evidence type="ECO:0000313" key="2">
    <source>
        <dbReference type="EMBL" id="MCV4379830.1"/>
    </source>
</evidence>
<dbReference type="EMBL" id="JAOXML010000036">
    <property type="protein sequence ID" value="MCV4379830.1"/>
    <property type="molecule type" value="Genomic_DNA"/>
</dbReference>
<keyword evidence="3" id="KW-1185">Reference proteome</keyword>
<feature type="non-terminal residue" evidence="2">
    <location>
        <position position="61"/>
    </location>
</feature>
<evidence type="ECO:0000313" key="3">
    <source>
        <dbReference type="Proteomes" id="UP001207294"/>
    </source>
</evidence>
<protein>
    <submittedName>
        <fullName evidence="2">Uncharacterized protein</fullName>
    </submittedName>
</protein>
<evidence type="ECO:0000256" key="1">
    <source>
        <dbReference type="SAM" id="MobiDB-lite"/>
    </source>
</evidence>
<feature type="compositionally biased region" description="Polar residues" evidence="1">
    <location>
        <begin position="1"/>
        <end position="18"/>
    </location>
</feature>
<feature type="region of interest" description="Disordered" evidence="1">
    <location>
        <begin position="1"/>
        <end position="20"/>
    </location>
</feature>